<evidence type="ECO:0000256" key="7">
    <source>
        <dbReference type="ARBA" id="ARBA00022777"/>
    </source>
</evidence>
<evidence type="ECO:0000256" key="3">
    <source>
        <dbReference type="ARBA" id="ARBA00012438"/>
    </source>
</evidence>
<feature type="coiled-coil region" evidence="10">
    <location>
        <begin position="352"/>
        <end position="391"/>
    </location>
</feature>
<proteinExistence type="predicted"/>
<keyword evidence="11" id="KW-0812">Transmembrane</keyword>
<dbReference type="EC" id="2.7.13.3" evidence="3"/>
<comment type="subcellular location">
    <subcellularLocation>
        <location evidence="2">Cell membrane</location>
        <topology evidence="2">Multi-pass membrane protein</topology>
    </subcellularLocation>
</comment>
<evidence type="ECO:0000256" key="11">
    <source>
        <dbReference type="SAM" id="Phobius"/>
    </source>
</evidence>
<keyword evidence="4" id="KW-1003">Cell membrane</keyword>
<accession>A0A7X0STQ9</accession>
<evidence type="ECO:0000256" key="10">
    <source>
        <dbReference type="SAM" id="Coils"/>
    </source>
</evidence>
<dbReference type="Proteomes" id="UP000564644">
    <property type="component" value="Unassembled WGS sequence"/>
</dbReference>
<dbReference type="Gene3D" id="6.10.340.10">
    <property type="match status" value="1"/>
</dbReference>
<evidence type="ECO:0000256" key="1">
    <source>
        <dbReference type="ARBA" id="ARBA00000085"/>
    </source>
</evidence>
<keyword evidence="11" id="KW-1133">Transmembrane helix</keyword>
<evidence type="ECO:0000256" key="5">
    <source>
        <dbReference type="ARBA" id="ARBA00022553"/>
    </source>
</evidence>
<evidence type="ECO:0000256" key="2">
    <source>
        <dbReference type="ARBA" id="ARBA00004651"/>
    </source>
</evidence>
<feature type="transmembrane region" description="Helical" evidence="11">
    <location>
        <begin position="15"/>
        <end position="35"/>
    </location>
</feature>
<dbReference type="InterPro" id="IPR003660">
    <property type="entry name" value="HAMP_dom"/>
</dbReference>
<keyword evidence="8" id="KW-0902">Two-component regulatory system</keyword>
<dbReference type="SUPFAM" id="SSF55874">
    <property type="entry name" value="ATPase domain of HSP90 chaperone/DNA topoisomerase II/histidine kinase"/>
    <property type="match status" value="1"/>
</dbReference>
<keyword evidence="6" id="KW-0808">Transferase</keyword>
<keyword evidence="10" id="KW-0175">Coiled coil</keyword>
<dbReference type="AlphaFoldDB" id="A0A7X0STQ9"/>
<comment type="caution">
    <text evidence="13">The sequence shown here is derived from an EMBL/GenBank/DDBJ whole genome shotgun (WGS) entry which is preliminary data.</text>
</comment>
<sequence>MIKRLFVPRSIRAKIVWSTVLISLLPLLILSFLFYRTSARSLEQTMIRSSDQNAEYLSGYLNQYFHNISTSALQVYGFERITNMMKHGVSYNDPDVLNLNESLKNYYLLVQNKNLDIIKIMIYGKDNKLEDSWSRASSYDAIRFEQSVPNYKEMLDLPFQHTMMFTYSDDALHQDFFVYTITIYDPFYREKFGTLVFYIKSTALAKIVESNNRPPNVIVLQNGRGDAFYRTNGKYEGIVQKYVRSDQAVSPDPRNITFAKNKDLLVGTSYLDDANIALTIVYPNTELARNRRNTLLITIGALLFVMAVISLFSLLAQQYVTRPIQRLGRAMKAVRSGNFHMTLKTPKHRDDLSELTRNFNFMTDKIRELIETEYQAQLRNKEAQILALQMQINPHFLYNTLQTIGGKAVLAGDYEIHEMCRALGDMFRYSFYEGNLESTIGQELAHVNNYLYLQQLRFEDLLLTEFDVDASLMDCSVIRFVLQPMIENVVIHGLGKRERQLKLNVGAFREQDDVVIELKDDGPGIEPARLAALQSGLERRSYEVFSGVSIGLKNVHERIRLAYGPAYGLTVDSEAGAGTRVAIRIPYKKRGTEFV</sequence>
<dbReference type="EMBL" id="JACJVO010000061">
    <property type="protein sequence ID" value="MBB6735935.1"/>
    <property type="molecule type" value="Genomic_DNA"/>
</dbReference>
<evidence type="ECO:0000256" key="8">
    <source>
        <dbReference type="ARBA" id="ARBA00023012"/>
    </source>
</evidence>
<keyword evidence="5" id="KW-0597">Phosphoprotein</keyword>
<dbReference type="PROSITE" id="PS50885">
    <property type="entry name" value="HAMP"/>
    <property type="match status" value="1"/>
</dbReference>
<dbReference type="Pfam" id="PF00672">
    <property type="entry name" value="HAMP"/>
    <property type="match status" value="1"/>
</dbReference>
<dbReference type="PANTHER" id="PTHR34220">
    <property type="entry name" value="SENSOR HISTIDINE KINASE YPDA"/>
    <property type="match status" value="1"/>
</dbReference>
<dbReference type="SMART" id="SM00304">
    <property type="entry name" value="HAMP"/>
    <property type="match status" value="1"/>
</dbReference>
<evidence type="ECO:0000313" key="14">
    <source>
        <dbReference type="Proteomes" id="UP000564644"/>
    </source>
</evidence>
<dbReference type="RefSeq" id="WP_185133581.1">
    <property type="nucleotide sequence ID" value="NZ_JACJVO010000061.1"/>
</dbReference>
<keyword evidence="14" id="KW-1185">Reference proteome</keyword>
<evidence type="ECO:0000259" key="12">
    <source>
        <dbReference type="PROSITE" id="PS50885"/>
    </source>
</evidence>
<keyword evidence="7 13" id="KW-0418">Kinase</keyword>
<evidence type="ECO:0000256" key="9">
    <source>
        <dbReference type="ARBA" id="ARBA00023136"/>
    </source>
</evidence>
<feature type="transmembrane region" description="Helical" evidence="11">
    <location>
        <begin position="295"/>
        <end position="316"/>
    </location>
</feature>
<dbReference type="InterPro" id="IPR010559">
    <property type="entry name" value="Sig_transdc_His_kin_internal"/>
</dbReference>
<comment type="catalytic activity">
    <reaction evidence="1">
        <text>ATP + protein L-histidine = ADP + protein N-phospho-L-histidine.</text>
        <dbReference type="EC" id="2.7.13.3"/>
    </reaction>
</comment>
<dbReference type="GO" id="GO:0000155">
    <property type="term" value="F:phosphorelay sensor kinase activity"/>
    <property type="evidence" value="ECO:0007669"/>
    <property type="project" value="InterPro"/>
</dbReference>
<dbReference type="SUPFAM" id="SSF158472">
    <property type="entry name" value="HAMP domain-like"/>
    <property type="match status" value="1"/>
</dbReference>
<dbReference type="PANTHER" id="PTHR34220:SF7">
    <property type="entry name" value="SENSOR HISTIDINE KINASE YPDA"/>
    <property type="match status" value="1"/>
</dbReference>
<keyword evidence="9 11" id="KW-0472">Membrane</keyword>
<protein>
    <recommendedName>
        <fullName evidence="3">histidine kinase</fullName>
        <ecNumber evidence="3">2.7.13.3</ecNumber>
    </recommendedName>
</protein>
<dbReference type="Pfam" id="PF06580">
    <property type="entry name" value="His_kinase"/>
    <property type="match status" value="1"/>
</dbReference>
<organism evidence="13 14">
    <name type="scientific">Cohnella zeiphila</name>
    <dbReference type="NCBI Taxonomy" id="2761120"/>
    <lineage>
        <taxon>Bacteria</taxon>
        <taxon>Bacillati</taxon>
        <taxon>Bacillota</taxon>
        <taxon>Bacilli</taxon>
        <taxon>Bacillales</taxon>
        <taxon>Paenibacillaceae</taxon>
        <taxon>Cohnella</taxon>
    </lineage>
</organism>
<dbReference type="PRINTS" id="PR00344">
    <property type="entry name" value="BCTRLSENSOR"/>
</dbReference>
<feature type="domain" description="HAMP" evidence="12">
    <location>
        <begin position="318"/>
        <end position="371"/>
    </location>
</feature>
<evidence type="ECO:0000256" key="6">
    <source>
        <dbReference type="ARBA" id="ARBA00022679"/>
    </source>
</evidence>
<dbReference type="InterPro" id="IPR036890">
    <property type="entry name" value="HATPase_C_sf"/>
</dbReference>
<dbReference type="InterPro" id="IPR003594">
    <property type="entry name" value="HATPase_dom"/>
</dbReference>
<evidence type="ECO:0000256" key="4">
    <source>
        <dbReference type="ARBA" id="ARBA00022475"/>
    </source>
</evidence>
<dbReference type="Gene3D" id="3.30.565.10">
    <property type="entry name" value="Histidine kinase-like ATPase, C-terminal domain"/>
    <property type="match status" value="1"/>
</dbReference>
<name>A0A7X0STQ9_9BACL</name>
<dbReference type="InterPro" id="IPR004358">
    <property type="entry name" value="Sig_transdc_His_kin-like_C"/>
</dbReference>
<dbReference type="InterPro" id="IPR050640">
    <property type="entry name" value="Bact_2-comp_sensor_kinase"/>
</dbReference>
<dbReference type="GO" id="GO:0005886">
    <property type="term" value="C:plasma membrane"/>
    <property type="evidence" value="ECO:0007669"/>
    <property type="project" value="UniProtKB-SubCell"/>
</dbReference>
<gene>
    <name evidence="13" type="ORF">H7C18_34005</name>
</gene>
<reference evidence="13 14" key="1">
    <citation type="submission" date="2020-08" db="EMBL/GenBank/DDBJ databases">
        <title>Cohnella phylogeny.</title>
        <authorList>
            <person name="Dunlap C."/>
        </authorList>
    </citation>
    <scope>NUCLEOTIDE SEQUENCE [LARGE SCALE GENOMIC DNA]</scope>
    <source>
        <strain evidence="13 14">CBP 2801</strain>
    </source>
</reference>
<dbReference type="CDD" id="cd06225">
    <property type="entry name" value="HAMP"/>
    <property type="match status" value="1"/>
</dbReference>
<evidence type="ECO:0000313" key="13">
    <source>
        <dbReference type="EMBL" id="MBB6735935.1"/>
    </source>
</evidence>
<dbReference type="Pfam" id="PF02518">
    <property type="entry name" value="HATPase_c"/>
    <property type="match status" value="1"/>
</dbReference>